<dbReference type="InterPro" id="IPR036388">
    <property type="entry name" value="WH-like_DNA-bd_sf"/>
</dbReference>
<dbReference type="AlphaFoldDB" id="A0A0S6VTA5"/>
<evidence type="ECO:0000313" key="2">
    <source>
        <dbReference type="EMBL" id="GAK50741.1"/>
    </source>
</evidence>
<dbReference type="GO" id="GO:0003700">
    <property type="term" value="F:DNA-binding transcription factor activity"/>
    <property type="evidence" value="ECO:0007669"/>
    <property type="project" value="InterPro"/>
</dbReference>
<feature type="domain" description="RNA polymerase sigma-70 region 4" evidence="1">
    <location>
        <begin position="130"/>
        <end position="176"/>
    </location>
</feature>
<accession>A0A0S6VTA5</accession>
<dbReference type="EMBL" id="DF820456">
    <property type="protein sequence ID" value="GAK50741.1"/>
    <property type="molecule type" value="Genomic_DNA"/>
</dbReference>
<dbReference type="SUPFAM" id="SSF88659">
    <property type="entry name" value="Sigma3 and sigma4 domains of RNA polymerase sigma factors"/>
    <property type="match status" value="1"/>
</dbReference>
<reference evidence="2" key="1">
    <citation type="journal article" date="2015" name="PeerJ">
        <title>First genomic representation of candidate bacterial phylum KSB3 points to enhanced environmental sensing as a trigger of wastewater bulking.</title>
        <authorList>
            <person name="Sekiguchi Y."/>
            <person name="Ohashi A."/>
            <person name="Parks D.H."/>
            <person name="Yamauchi T."/>
            <person name="Tyson G.W."/>
            <person name="Hugenholtz P."/>
        </authorList>
    </citation>
    <scope>NUCLEOTIDE SEQUENCE [LARGE SCALE GENOMIC DNA]</scope>
</reference>
<gene>
    <name evidence="2" type="ORF">U14_01975</name>
</gene>
<dbReference type="Gene3D" id="1.10.10.10">
    <property type="entry name" value="Winged helix-like DNA-binding domain superfamily/Winged helix DNA-binding domain"/>
    <property type="match status" value="1"/>
</dbReference>
<evidence type="ECO:0000259" key="1">
    <source>
        <dbReference type="Pfam" id="PF04545"/>
    </source>
</evidence>
<keyword evidence="3" id="KW-1185">Reference proteome</keyword>
<organism evidence="2">
    <name type="scientific">Candidatus Moduliflexus flocculans</name>
    <dbReference type="NCBI Taxonomy" id="1499966"/>
    <lineage>
        <taxon>Bacteria</taxon>
        <taxon>Candidatus Moduliflexota</taxon>
        <taxon>Candidatus Moduliflexia</taxon>
        <taxon>Candidatus Moduliflexales</taxon>
        <taxon>Candidatus Moduliflexaceae</taxon>
    </lineage>
</organism>
<sequence length="206" mass="24115">MIITSDNTIRFLSVAEHLQRKAVVYQDREVTVYLYPNKQHPFVIQPGQEDVTSTYIDVFALRFGQKEQLWRKVGDGRVLIHAGCSRAERDAMLYLPLEELVEHPLRCCEDSSCQYWSPPTGVKGRYAFSCILMRYRAIGVFDQKVGLTLEEVGRIYGCSRERIRQIQERALNRMRHHVRIEKLSVFHDRILDYRDYGRESSLQATT</sequence>
<dbReference type="HOGENOM" id="CLU_1341075_0_0_0"/>
<dbReference type="CDD" id="cd06171">
    <property type="entry name" value="Sigma70_r4"/>
    <property type="match status" value="1"/>
</dbReference>
<dbReference type="Proteomes" id="UP000030700">
    <property type="component" value="Unassembled WGS sequence"/>
</dbReference>
<dbReference type="InterPro" id="IPR013324">
    <property type="entry name" value="RNA_pol_sigma_r3/r4-like"/>
</dbReference>
<protein>
    <recommendedName>
        <fullName evidence="1">RNA polymerase sigma-70 region 4 domain-containing protein</fullName>
    </recommendedName>
</protein>
<dbReference type="InterPro" id="IPR007630">
    <property type="entry name" value="RNA_pol_sigma70_r4"/>
</dbReference>
<name>A0A0S6VTA5_9BACT</name>
<proteinExistence type="predicted"/>
<dbReference type="Pfam" id="PF04545">
    <property type="entry name" value="Sigma70_r4"/>
    <property type="match status" value="1"/>
</dbReference>
<dbReference type="GO" id="GO:0006352">
    <property type="term" value="P:DNA-templated transcription initiation"/>
    <property type="evidence" value="ECO:0007669"/>
    <property type="project" value="InterPro"/>
</dbReference>
<dbReference type="STRING" id="1499966.U14_01975"/>
<evidence type="ECO:0000313" key="3">
    <source>
        <dbReference type="Proteomes" id="UP000030700"/>
    </source>
</evidence>